<evidence type="ECO:0000256" key="6">
    <source>
        <dbReference type="ARBA" id="ARBA00022801"/>
    </source>
</evidence>
<proteinExistence type="inferred from homology"/>
<evidence type="ECO:0000256" key="3">
    <source>
        <dbReference type="ARBA" id="ARBA00006958"/>
    </source>
</evidence>
<dbReference type="GO" id="GO:0016787">
    <property type="term" value="F:hydrolase activity"/>
    <property type="evidence" value="ECO:0007669"/>
    <property type="project" value="UniProtKB-KW"/>
</dbReference>
<accession>A0A3L5TX29</accession>
<name>A0A3L5TX29_MYTGA</name>
<keyword evidence="6" id="KW-0378">Hydrolase</keyword>
<dbReference type="InterPro" id="IPR045249">
    <property type="entry name" value="HARBI1-like"/>
</dbReference>
<keyword evidence="10" id="KW-1185">Reference proteome</keyword>
<keyword evidence="7" id="KW-0539">Nucleus</keyword>
<evidence type="ECO:0000259" key="8">
    <source>
        <dbReference type="Pfam" id="PF13359"/>
    </source>
</evidence>
<sequence>LEQNGGWANGLLLGDIDSPCRPFLMTSYQNPVQDLDHQEKYNRCHCSTRSLTERTFGRLKRRFHILHSEIRMKPGKACKIIFVCAIFHNICILLNELDIEDDEVIEGNDSDLEEHFNGHQD</sequence>
<dbReference type="PANTHER" id="PTHR22930:SF85">
    <property type="entry name" value="GH03217P-RELATED"/>
    <property type="match status" value="1"/>
</dbReference>
<evidence type="ECO:0000256" key="4">
    <source>
        <dbReference type="ARBA" id="ARBA00022722"/>
    </source>
</evidence>
<reference evidence="9 10" key="1">
    <citation type="journal article" date="2016" name="PLoS ONE">
        <title>A First Insight into the Genome of the Filter-Feeder Mussel Mytilus galloprovincialis.</title>
        <authorList>
            <person name="Murgarella M."/>
            <person name="Puiu D."/>
            <person name="Novoa B."/>
            <person name="Figueras A."/>
            <person name="Posada D."/>
            <person name="Canchaya C."/>
        </authorList>
    </citation>
    <scope>NUCLEOTIDE SEQUENCE [LARGE SCALE GENOMIC DNA]</scope>
    <source>
        <tissue evidence="9">Muscle</tissue>
    </source>
</reference>
<evidence type="ECO:0000256" key="5">
    <source>
        <dbReference type="ARBA" id="ARBA00022723"/>
    </source>
</evidence>
<keyword evidence="5" id="KW-0479">Metal-binding</keyword>
<gene>
    <name evidence="9" type="ORF">AM593_01213</name>
</gene>
<evidence type="ECO:0000256" key="2">
    <source>
        <dbReference type="ARBA" id="ARBA00004123"/>
    </source>
</evidence>
<dbReference type="InterPro" id="IPR027806">
    <property type="entry name" value="HARBI1_dom"/>
</dbReference>
<comment type="similarity">
    <text evidence="3">Belongs to the HARBI1 family.</text>
</comment>
<protein>
    <recommendedName>
        <fullName evidence="8">DDE Tnp4 domain-containing protein</fullName>
    </recommendedName>
</protein>
<dbReference type="AlphaFoldDB" id="A0A3L5TX29"/>
<evidence type="ECO:0000256" key="1">
    <source>
        <dbReference type="ARBA" id="ARBA00001968"/>
    </source>
</evidence>
<evidence type="ECO:0000256" key="7">
    <source>
        <dbReference type="ARBA" id="ARBA00023242"/>
    </source>
</evidence>
<dbReference type="GO" id="GO:0004518">
    <property type="term" value="F:nuclease activity"/>
    <property type="evidence" value="ECO:0007669"/>
    <property type="project" value="UniProtKB-KW"/>
</dbReference>
<dbReference type="Pfam" id="PF13359">
    <property type="entry name" value="DDE_Tnp_4"/>
    <property type="match status" value="1"/>
</dbReference>
<keyword evidence="4" id="KW-0540">Nuclease</keyword>
<feature type="domain" description="DDE Tnp4" evidence="8">
    <location>
        <begin position="11"/>
        <end position="89"/>
    </location>
</feature>
<dbReference type="GO" id="GO:0046872">
    <property type="term" value="F:metal ion binding"/>
    <property type="evidence" value="ECO:0007669"/>
    <property type="project" value="UniProtKB-KW"/>
</dbReference>
<organism evidence="9 10">
    <name type="scientific">Mytilus galloprovincialis</name>
    <name type="common">Mediterranean mussel</name>
    <dbReference type="NCBI Taxonomy" id="29158"/>
    <lineage>
        <taxon>Eukaryota</taxon>
        <taxon>Metazoa</taxon>
        <taxon>Spiralia</taxon>
        <taxon>Lophotrochozoa</taxon>
        <taxon>Mollusca</taxon>
        <taxon>Bivalvia</taxon>
        <taxon>Autobranchia</taxon>
        <taxon>Pteriomorphia</taxon>
        <taxon>Mytilida</taxon>
        <taxon>Mytiloidea</taxon>
        <taxon>Mytilidae</taxon>
        <taxon>Mytilinae</taxon>
        <taxon>Mytilus</taxon>
    </lineage>
</organism>
<dbReference type="EMBL" id="KV581253">
    <property type="protein sequence ID" value="OPL33875.1"/>
    <property type="molecule type" value="Genomic_DNA"/>
</dbReference>
<evidence type="ECO:0000313" key="10">
    <source>
        <dbReference type="Proteomes" id="UP000266721"/>
    </source>
</evidence>
<comment type="cofactor">
    <cofactor evidence="1">
        <name>a divalent metal cation</name>
        <dbReference type="ChEBI" id="CHEBI:60240"/>
    </cofactor>
</comment>
<feature type="non-terminal residue" evidence="9">
    <location>
        <position position="1"/>
    </location>
</feature>
<dbReference type="GO" id="GO:0005634">
    <property type="term" value="C:nucleus"/>
    <property type="evidence" value="ECO:0007669"/>
    <property type="project" value="UniProtKB-SubCell"/>
</dbReference>
<evidence type="ECO:0000313" key="9">
    <source>
        <dbReference type="EMBL" id="OPL33875.1"/>
    </source>
</evidence>
<comment type="caution">
    <text evidence="9">The sequence shown here is derived from an EMBL/GenBank/DDBJ whole genome shotgun (WGS) entry which is preliminary data.</text>
</comment>
<comment type="subcellular location">
    <subcellularLocation>
        <location evidence="2">Nucleus</location>
    </subcellularLocation>
</comment>
<dbReference type="PANTHER" id="PTHR22930">
    <property type="match status" value="1"/>
</dbReference>
<dbReference type="Proteomes" id="UP000266721">
    <property type="component" value="Unassembled WGS sequence"/>
</dbReference>